<dbReference type="OrthoDB" id="2532734at2759"/>
<protein>
    <submittedName>
        <fullName evidence="2">Uncharacterized protein</fullName>
    </submittedName>
</protein>
<evidence type="ECO:0000256" key="1">
    <source>
        <dbReference type="SAM" id="MobiDB-lite"/>
    </source>
</evidence>
<feature type="region of interest" description="Disordered" evidence="1">
    <location>
        <begin position="1"/>
        <end position="98"/>
    </location>
</feature>
<dbReference type="InParanoid" id="A0A0H2RT04"/>
<dbReference type="EMBL" id="KQ085936">
    <property type="protein sequence ID" value="KLO14939.1"/>
    <property type="molecule type" value="Genomic_DNA"/>
</dbReference>
<dbReference type="AlphaFoldDB" id="A0A0H2RT04"/>
<gene>
    <name evidence="2" type="ORF">SCHPADRAFT_939078</name>
</gene>
<organism evidence="2 3">
    <name type="scientific">Schizopora paradoxa</name>
    <dbReference type="NCBI Taxonomy" id="27342"/>
    <lineage>
        <taxon>Eukaryota</taxon>
        <taxon>Fungi</taxon>
        <taxon>Dikarya</taxon>
        <taxon>Basidiomycota</taxon>
        <taxon>Agaricomycotina</taxon>
        <taxon>Agaricomycetes</taxon>
        <taxon>Hymenochaetales</taxon>
        <taxon>Schizoporaceae</taxon>
        <taxon>Schizopora</taxon>
    </lineage>
</organism>
<keyword evidence="3" id="KW-1185">Reference proteome</keyword>
<sequence>MGFISQSLQDKITKATHKSDGSNSQEQEQEQEQEQQFTIQPHPAKTNDPADLQTNSADAQGSLFMPGPVITSQEQGANIPPPSSHDELQARSAELNKQ</sequence>
<reference evidence="2 3" key="1">
    <citation type="submission" date="2015-04" db="EMBL/GenBank/DDBJ databases">
        <title>Complete genome sequence of Schizopora paradoxa KUC8140, a cosmopolitan wood degrader in East Asia.</title>
        <authorList>
            <consortium name="DOE Joint Genome Institute"/>
            <person name="Min B."/>
            <person name="Park H."/>
            <person name="Jang Y."/>
            <person name="Kim J.-J."/>
            <person name="Kim K.H."/>
            <person name="Pangilinan J."/>
            <person name="Lipzen A."/>
            <person name="Riley R."/>
            <person name="Grigoriev I.V."/>
            <person name="Spatafora J.W."/>
            <person name="Choi I.-G."/>
        </authorList>
    </citation>
    <scope>NUCLEOTIDE SEQUENCE [LARGE SCALE GENOMIC DNA]</scope>
    <source>
        <strain evidence="2 3">KUC8140</strain>
    </source>
</reference>
<accession>A0A0H2RT04</accession>
<name>A0A0H2RT04_9AGAM</name>
<evidence type="ECO:0000313" key="2">
    <source>
        <dbReference type="EMBL" id="KLO14939.1"/>
    </source>
</evidence>
<proteinExistence type="predicted"/>
<dbReference type="Proteomes" id="UP000053477">
    <property type="component" value="Unassembled WGS sequence"/>
</dbReference>
<feature type="compositionally biased region" description="Polar residues" evidence="1">
    <location>
        <begin position="1"/>
        <end position="10"/>
    </location>
</feature>
<feature type="compositionally biased region" description="Basic and acidic residues" evidence="1">
    <location>
        <begin position="11"/>
        <end position="20"/>
    </location>
</feature>
<evidence type="ECO:0000313" key="3">
    <source>
        <dbReference type="Proteomes" id="UP000053477"/>
    </source>
</evidence>
<feature type="compositionally biased region" description="Basic and acidic residues" evidence="1">
    <location>
        <begin position="84"/>
        <end position="98"/>
    </location>
</feature>